<evidence type="ECO:0000313" key="6">
    <source>
        <dbReference type="Proteomes" id="UP001153069"/>
    </source>
</evidence>
<dbReference type="Pfam" id="PF13176">
    <property type="entry name" value="TPR_7"/>
    <property type="match status" value="1"/>
</dbReference>
<keyword evidence="6" id="KW-1185">Reference proteome</keyword>
<feature type="compositionally biased region" description="Low complexity" evidence="4">
    <location>
        <begin position="73"/>
        <end position="84"/>
    </location>
</feature>
<feature type="repeat" description="TPR" evidence="3">
    <location>
        <begin position="797"/>
        <end position="830"/>
    </location>
</feature>
<dbReference type="Gene3D" id="1.25.40.10">
    <property type="entry name" value="Tetratricopeptide repeat domain"/>
    <property type="match status" value="2"/>
</dbReference>
<feature type="compositionally biased region" description="Basic and acidic residues" evidence="4">
    <location>
        <begin position="18"/>
        <end position="43"/>
    </location>
</feature>
<dbReference type="PROSITE" id="PS50005">
    <property type="entry name" value="TPR"/>
    <property type="match status" value="3"/>
</dbReference>
<dbReference type="SMART" id="SM00028">
    <property type="entry name" value="TPR"/>
    <property type="match status" value="8"/>
</dbReference>
<dbReference type="PANTHER" id="PTHR45641:SF19">
    <property type="entry name" value="NEPHROCYSTIN-3"/>
    <property type="match status" value="1"/>
</dbReference>
<feature type="compositionally biased region" description="Polar residues" evidence="4">
    <location>
        <begin position="203"/>
        <end position="216"/>
    </location>
</feature>
<evidence type="ECO:0000256" key="3">
    <source>
        <dbReference type="PROSITE-ProRule" id="PRU00339"/>
    </source>
</evidence>
<evidence type="ECO:0000256" key="1">
    <source>
        <dbReference type="ARBA" id="ARBA00022737"/>
    </source>
</evidence>
<gene>
    <name evidence="5" type="ORF">SEMRO_912_G219330.1</name>
</gene>
<dbReference type="PROSITE" id="PS00018">
    <property type="entry name" value="EF_HAND_1"/>
    <property type="match status" value="1"/>
</dbReference>
<comment type="caution">
    <text evidence="5">The sequence shown here is derived from an EMBL/GenBank/DDBJ whole genome shotgun (WGS) entry which is preliminary data.</text>
</comment>
<evidence type="ECO:0000256" key="2">
    <source>
        <dbReference type="ARBA" id="ARBA00022803"/>
    </source>
</evidence>
<dbReference type="OrthoDB" id="10031679at2759"/>
<dbReference type="Proteomes" id="UP001153069">
    <property type="component" value="Unassembled WGS sequence"/>
</dbReference>
<evidence type="ECO:0000313" key="5">
    <source>
        <dbReference type="EMBL" id="CAB9518174.1"/>
    </source>
</evidence>
<dbReference type="InterPro" id="IPR018247">
    <property type="entry name" value="EF_Hand_1_Ca_BS"/>
</dbReference>
<keyword evidence="1" id="KW-0677">Repeat</keyword>
<dbReference type="AlphaFoldDB" id="A0A9N8EFE8"/>
<dbReference type="SUPFAM" id="SSF48452">
    <property type="entry name" value="TPR-like"/>
    <property type="match status" value="2"/>
</dbReference>
<feature type="compositionally biased region" description="Polar residues" evidence="4">
    <location>
        <begin position="53"/>
        <end position="71"/>
    </location>
</feature>
<sequence length="905" mass="99906">MKVVLTGGMNKKVGFKPLADDDMVRDNSRSLRRSGSEEKKSEHPNPLPLLSTHFATSPANAFSNQASTPCTVSPASSAESSSPSFPQQTSNSDLNNNKHTKGRKMFRLPRYFWNRRRGGSSGNSTSSHGENSEDEELAKAGESDDPVMAVFQSRYKNRVRWDLDDLQDSEKKEDSGDNTTRTRDNNNNNKDSNESGALDSGLGPSSSFGGAKQNGNSSSIKKFVKGALFGGGGGNQKEAAADNEFQKEVEREVAAENGLVWESNDASTVGGEVLYTAQRKQSALHNQKEQAQLTFSFTEDLQTRATVQKLIKKARRAQSVYYRYDYAVNYLVRAMDTLTTAKYPDLHPTVRKTLESLNEAHHKLSSFNNSANIVKIGIKYEDSGELVRALKMYSIAYRIRRDNLSRTHPSLVVLLNMLGSIQTKRGEYEEAMQIYELALRDPPKDLDNAGTAPALTPSEAAIPSIAQTTGIQAGEDESVLPTPPPPLSYEQFSTRGNLLAKSVTYREMGTIFEKWERREEALKMYHLSLDCVAEWKIAAGVSAADKGLRLGLHETINDSGTGSDDDAGNKKSSLVADNVTVKKSYARDSDDDDQVEKGEMELMVSRSLSDVEGADVAALMGTVCYYDSFFPPHLEKINAKKGRSTAAAAAMASGDSEGLDRRDDYADIDVALTIHQIAQLFRKQGQFYKALEAYAVALRGMKYSLGNYHPNVAAILGNFGNLQKEMGDLDAAYDTYQEVLGIESYRLGLSHPDVAITLHNIATIDAARGNYERSLRLYEQVMCLQQKLFGREHISIAVTSACMGDVYEALGQMKDAFEAYEDALRIKSAFQGHHTLEVARILHKLAKVALHRGDHRLASSYISRAIFVYRLNKIPDGHEWVVDAHRDSADVDASLALTKKMTFEC</sequence>
<feature type="region of interest" description="Disordered" evidence="4">
    <location>
        <begin position="166"/>
        <end position="216"/>
    </location>
</feature>
<dbReference type="PANTHER" id="PTHR45641">
    <property type="entry name" value="TETRATRICOPEPTIDE REPEAT PROTEIN (AFU_ORTHOLOGUE AFUA_6G03870)"/>
    <property type="match status" value="1"/>
</dbReference>
<feature type="compositionally biased region" description="Basic residues" evidence="4">
    <location>
        <begin position="98"/>
        <end position="118"/>
    </location>
</feature>
<keyword evidence="2 3" id="KW-0802">TPR repeat</keyword>
<name>A0A9N8EFE8_9STRA</name>
<accession>A0A9N8EFE8</accession>
<feature type="compositionally biased region" description="Polar residues" evidence="4">
    <location>
        <begin position="85"/>
        <end position="97"/>
    </location>
</feature>
<feature type="repeat" description="TPR" evidence="3">
    <location>
        <begin position="412"/>
        <end position="445"/>
    </location>
</feature>
<dbReference type="Pfam" id="PF13424">
    <property type="entry name" value="TPR_12"/>
    <property type="match status" value="2"/>
</dbReference>
<organism evidence="5 6">
    <name type="scientific">Seminavis robusta</name>
    <dbReference type="NCBI Taxonomy" id="568900"/>
    <lineage>
        <taxon>Eukaryota</taxon>
        <taxon>Sar</taxon>
        <taxon>Stramenopiles</taxon>
        <taxon>Ochrophyta</taxon>
        <taxon>Bacillariophyta</taxon>
        <taxon>Bacillariophyceae</taxon>
        <taxon>Bacillariophycidae</taxon>
        <taxon>Naviculales</taxon>
        <taxon>Naviculaceae</taxon>
        <taxon>Seminavis</taxon>
    </lineage>
</organism>
<protein>
    <submittedName>
        <fullName evidence="5">Kinesin light chain</fullName>
    </submittedName>
</protein>
<dbReference type="EMBL" id="CAICTM010000910">
    <property type="protein sequence ID" value="CAB9518174.1"/>
    <property type="molecule type" value="Genomic_DNA"/>
</dbReference>
<feature type="repeat" description="TPR" evidence="3">
    <location>
        <begin position="713"/>
        <end position="746"/>
    </location>
</feature>
<feature type="compositionally biased region" description="Basic and acidic residues" evidence="4">
    <location>
        <begin position="166"/>
        <end position="184"/>
    </location>
</feature>
<reference evidence="5" key="1">
    <citation type="submission" date="2020-06" db="EMBL/GenBank/DDBJ databases">
        <authorList>
            <consortium name="Plant Systems Biology data submission"/>
        </authorList>
    </citation>
    <scope>NUCLEOTIDE SEQUENCE</scope>
    <source>
        <strain evidence="5">D6</strain>
    </source>
</reference>
<feature type="region of interest" description="Disordered" evidence="4">
    <location>
        <begin position="1"/>
        <end position="145"/>
    </location>
</feature>
<dbReference type="InterPro" id="IPR019734">
    <property type="entry name" value="TPR_rpt"/>
</dbReference>
<proteinExistence type="predicted"/>
<dbReference type="InterPro" id="IPR011990">
    <property type="entry name" value="TPR-like_helical_dom_sf"/>
</dbReference>
<evidence type="ECO:0000256" key="4">
    <source>
        <dbReference type="SAM" id="MobiDB-lite"/>
    </source>
</evidence>